<keyword evidence="5" id="KW-0539">Nucleus</keyword>
<feature type="compositionally biased region" description="Basic residues" evidence="6">
    <location>
        <begin position="56"/>
        <end position="69"/>
    </location>
</feature>
<accession>A0AAD9PW37</accession>
<dbReference type="InterPro" id="IPR009072">
    <property type="entry name" value="Histone-fold"/>
</dbReference>
<reference evidence="8" key="2">
    <citation type="journal article" date="2023" name="Science">
        <title>Genomic signatures of disease resistance in endangered staghorn corals.</title>
        <authorList>
            <person name="Vollmer S.V."/>
            <person name="Selwyn J.D."/>
            <person name="Despard B.A."/>
            <person name="Roesel C.L."/>
        </authorList>
    </citation>
    <scope>NUCLEOTIDE SEQUENCE</scope>
    <source>
        <strain evidence="8">K2</strain>
    </source>
</reference>
<dbReference type="GO" id="GO:0003677">
    <property type="term" value="F:DNA binding"/>
    <property type="evidence" value="ECO:0007669"/>
    <property type="project" value="InterPro"/>
</dbReference>
<dbReference type="GO" id="GO:0051382">
    <property type="term" value="P:kinetochore assembly"/>
    <property type="evidence" value="ECO:0007669"/>
    <property type="project" value="InterPro"/>
</dbReference>
<name>A0AAD9PW37_ACRCE</name>
<evidence type="ECO:0000256" key="5">
    <source>
        <dbReference type="ARBA" id="ARBA00023242"/>
    </source>
</evidence>
<dbReference type="Pfam" id="PF15511">
    <property type="entry name" value="CENP-T_C"/>
    <property type="match status" value="1"/>
</dbReference>
<protein>
    <submittedName>
        <fullName evidence="8">Centromere protein T</fullName>
    </submittedName>
</protein>
<evidence type="ECO:0000256" key="3">
    <source>
        <dbReference type="ARBA" id="ARBA00010137"/>
    </source>
</evidence>
<keyword evidence="4" id="KW-0158">Chromosome</keyword>
<evidence type="ECO:0000313" key="8">
    <source>
        <dbReference type="EMBL" id="KAK2550018.1"/>
    </source>
</evidence>
<dbReference type="InterPro" id="IPR028255">
    <property type="entry name" value="CENP-T"/>
</dbReference>
<feature type="domain" description="CENP-T/Histone H4 histone fold" evidence="7">
    <location>
        <begin position="275"/>
        <end position="371"/>
    </location>
</feature>
<evidence type="ECO:0000256" key="1">
    <source>
        <dbReference type="ARBA" id="ARBA00004123"/>
    </source>
</evidence>
<dbReference type="GO" id="GO:0005634">
    <property type="term" value="C:nucleus"/>
    <property type="evidence" value="ECO:0007669"/>
    <property type="project" value="UniProtKB-SubCell"/>
</dbReference>
<evidence type="ECO:0000256" key="2">
    <source>
        <dbReference type="ARBA" id="ARBA00004286"/>
    </source>
</evidence>
<dbReference type="PANTHER" id="PTHR46904">
    <property type="entry name" value="CENTROMERE PROTEIN T"/>
    <property type="match status" value="1"/>
</dbReference>
<dbReference type="InterPro" id="IPR035425">
    <property type="entry name" value="CENP-T/H4_C"/>
</dbReference>
<dbReference type="GO" id="GO:0046982">
    <property type="term" value="F:protein heterodimerization activity"/>
    <property type="evidence" value="ECO:0007669"/>
    <property type="project" value="InterPro"/>
</dbReference>
<evidence type="ECO:0000256" key="4">
    <source>
        <dbReference type="ARBA" id="ARBA00022454"/>
    </source>
</evidence>
<feature type="region of interest" description="Disordered" evidence="6">
    <location>
        <begin position="145"/>
        <end position="164"/>
    </location>
</feature>
<dbReference type="EMBL" id="JARQWQ010000117">
    <property type="protein sequence ID" value="KAK2550018.1"/>
    <property type="molecule type" value="Genomic_DNA"/>
</dbReference>
<dbReference type="PANTHER" id="PTHR46904:SF1">
    <property type="entry name" value="CENTROMERE PROTEIN T"/>
    <property type="match status" value="1"/>
</dbReference>
<keyword evidence="9" id="KW-1185">Reference proteome</keyword>
<proteinExistence type="inferred from homology"/>
<dbReference type="GO" id="GO:0000776">
    <property type="term" value="C:kinetochore"/>
    <property type="evidence" value="ECO:0007669"/>
    <property type="project" value="InterPro"/>
</dbReference>
<gene>
    <name evidence="8" type="ORF">P5673_029475</name>
</gene>
<feature type="region of interest" description="Disordered" evidence="6">
    <location>
        <begin position="17"/>
        <end position="79"/>
    </location>
</feature>
<dbReference type="Gene3D" id="1.10.20.10">
    <property type="entry name" value="Histone, subunit A"/>
    <property type="match status" value="1"/>
</dbReference>
<comment type="similarity">
    <text evidence="3">Belongs to the CENP-T/CNN1 family.</text>
</comment>
<organism evidence="8 9">
    <name type="scientific">Acropora cervicornis</name>
    <name type="common">Staghorn coral</name>
    <dbReference type="NCBI Taxonomy" id="6130"/>
    <lineage>
        <taxon>Eukaryota</taxon>
        <taxon>Metazoa</taxon>
        <taxon>Cnidaria</taxon>
        <taxon>Anthozoa</taxon>
        <taxon>Hexacorallia</taxon>
        <taxon>Scleractinia</taxon>
        <taxon>Astrocoeniina</taxon>
        <taxon>Acroporidae</taxon>
        <taxon>Acropora</taxon>
    </lineage>
</organism>
<dbReference type="GO" id="GO:0000278">
    <property type="term" value="P:mitotic cell cycle"/>
    <property type="evidence" value="ECO:0007669"/>
    <property type="project" value="TreeGrafter"/>
</dbReference>
<dbReference type="AlphaFoldDB" id="A0AAD9PW37"/>
<dbReference type="CDD" id="cd22920">
    <property type="entry name" value="HFD_CENP-T"/>
    <property type="match status" value="1"/>
</dbReference>
<reference evidence="8" key="1">
    <citation type="journal article" date="2023" name="G3 (Bethesda)">
        <title>Whole genome assembly and annotation of the endangered Caribbean coral Acropora cervicornis.</title>
        <authorList>
            <person name="Selwyn J.D."/>
            <person name="Vollmer S.V."/>
        </authorList>
    </citation>
    <scope>NUCLEOTIDE SEQUENCE</scope>
    <source>
        <strain evidence="8">K2</strain>
    </source>
</reference>
<evidence type="ECO:0000313" key="9">
    <source>
        <dbReference type="Proteomes" id="UP001249851"/>
    </source>
</evidence>
<dbReference type="Proteomes" id="UP001249851">
    <property type="component" value="Unassembled WGS sequence"/>
</dbReference>
<dbReference type="GO" id="GO:0007059">
    <property type="term" value="P:chromosome segregation"/>
    <property type="evidence" value="ECO:0007669"/>
    <property type="project" value="TreeGrafter"/>
</dbReference>
<evidence type="ECO:0000256" key="6">
    <source>
        <dbReference type="SAM" id="MobiDB-lite"/>
    </source>
</evidence>
<sequence>MGEVTPRGMIRGVLSTASVSQSARNLRPRKTPRTANAEKIPGSRISHAGVANRILTRSRTRSASKRKARSSVQTPSDLTTPRTLITGYLQAAPVAASAVRFNEELKGKKVSSFTAEPSQEDNKTPRTIIQNFLREGLAETPIEPILSGGEDDNDSPQTVVSQTSSAAVSSIANALDDSVEIPVISTTTSNETTDVTMMEETASASGGESQNLGVAPSALSVQIETTDTSVSNNTVPTSRQWRELVTPQLPLNVPSSIGVDVSSLMISGTEGKSSGPKMPPSLVKSIFQHFSKTKVSKKAFQAVELGSNLFFKRQSSDLMMYCQHAHRSTIDLADVELLMKRQGFVTDRESLYSLVEKYLPLEYREEIIPTVQAGNKILLK</sequence>
<dbReference type="SUPFAM" id="SSF47113">
    <property type="entry name" value="Histone-fold"/>
    <property type="match status" value="1"/>
</dbReference>
<comment type="caution">
    <text evidence="8">The sequence shown here is derived from an EMBL/GenBank/DDBJ whole genome shotgun (WGS) entry which is preliminary data.</text>
</comment>
<evidence type="ECO:0000259" key="7">
    <source>
        <dbReference type="Pfam" id="PF15511"/>
    </source>
</evidence>
<comment type="subcellular location">
    <subcellularLocation>
        <location evidence="2">Chromosome</location>
    </subcellularLocation>
    <subcellularLocation>
        <location evidence="1">Nucleus</location>
    </subcellularLocation>
</comment>